<reference evidence="3 4" key="1">
    <citation type="submission" date="2016-10" db="EMBL/GenBank/DDBJ databases">
        <authorList>
            <person name="de Groot N.N."/>
        </authorList>
    </citation>
    <scope>NUCLEOTIDE SEQUENCE [LARGE SCALE GENOMIC DNA]</scope>
    <source>
        <strain evidence="3 4">DSM 18684</strain>
    </source>
</reference>
<evidence type="ECO:0000256" key="1">
    <source>
        <dbReference type="ARBA" id="ARBA00022729"/>
    </source>
</evidence>
<dbReference type="OrthoDB" id="9809781at2"/>
<dbReference type="InterPro" id="IPR004843">
    <property type="entry name" value="Calcineurin-like_PHP"/>
</dbReference>
<dbReference type="Proteomes" id="UP000199666">
    <property type="component" value="Unassembled WGS sequence"/>
</dbReference>
<protein>
    <submittedName>
        <fullName evidence="3">Calcineurin-like phosphoesterase</fullName>
    </submittedName>
</protein>
<feature type="domain" description="Calcineurin-like phosphoesterase" evidence="2">
    <location>
        <begin position="37"/>
        <end position="249"/>
    </location>
</feature>
<evidence type="ECO:0000259" key="2">
    <source>
        <dbReference type="Pfam" id="PF00149"/>
    </source>
</evidence>
<dbReference type="SUPFAM" id="SSF56300">
    <property type="entry name" value="Metallo-dependent phosphatases"/>
    <property type="match status" value="1"/>
</dbReference>
<gene>
    <name evidence="3" type="ORF">SAMN04489864_101453</name>
</gene>
<dbReference type="GO" id="GO:0003993">
    <property type="term" value="F:acid phosphatase activity"/>
    <property type="evidence" value="ECO:0007669"/>
    <property type="project" value="InterPro"/>
</dbReference>
<proteinExistence type="predicted"/>
<evidence type="ECO:0000313" key="3">
    <source>
        <dbReference type="EMBL" id="SFG65124.1"/>
    </source>
</evidence>
<name>A0A1I2TJP4_9SPHI</name>
<organism evidence="3 4">
    <name type="scientific">Pedobacter insulae</name>
    <dbReference type="NCBI Taxonomy" id="414048"/>
    <lineage>
        <taxon>Bacteria</taxon>
        <taxon>Pseudomonadati</taxon>
        <taxon>Bacteroidota</taxon>
        <taxon>Sphingobacteriia</taxon>
        <taxon>Sphingobacteriales</taxon>
        <taxon>Sphingobacteriaceae</taxon>
        <taxon>Pedobacter</taxon>
    </lineage>
</organism>
<dbReference type="STRING" id="414048.SAMN04489864_101453"/>
<dbReference type="EMBL" id="FOPP01000001">
    <property type="protein sequence ID" value="SFG65124.1"/>
    <property type="molecule type" value="Genomic_DNA"/>
</dbReference>
<dbReference type="PANTHER" id="PTHR22953">
    <property type="entry name" value="ACID PHOSPHATASE RELATED"/>
    <property type="match status" value="1"/>
</dbReference>
<sequence length="332" mass="37044">MVKRIVLILLVLFAFGTVSFKLINYPPWDAETKNKPLKILLISDLNAGYGSLTYSEDVPAVISEIDRIKPDMILCGGDMVAGQKASLTEQNIKGMWQSFKNVVFDPIQKRGIPFGFTLGNHDASPGFSMDRALAAQFWNEEKQSTNLTFVDSAHYPFYFSYLKNNVFFMSWDASGAKIDPALYTWLKEQTSLSVAKKARMRVLLGHLPLYAIVAAKNKPGEVNANPDSALSFFKMHQIDLYISGHQHAYYPAAKNGVQLLNSGCIGDGPRMILGHTTLAKKAYAVIEIPVNRPLTFSQKAFAPFTNEEIRLSCLPDSVIGFNGTVYRKDWKN</sequence>
<dbReference type="InterPro" id="IPR039331">
    <property type="entry name" value="PAPs-like"/>
</dbReference>
<evidence type="ECO:0000313" key="4">
    <source>
        <dbReference type="Proteomes" id="UP000199666"/>
    </source>
</evidence>
<dbReference type="InterPro" id="IPR029052">
    <property type="entry name" value="Metallo-depent_PP-like"/>
</dbReference>
<keyword evidence="4" id="KW-1185">Reference proteome</keyword>
<dbReference type="Pfam" id="PF00149">
    <property type="entry name" value="Metallophos"/>
    <property type="match status" value="1"/>
</dbReference>
<dbReference type="PANTHER" id="PTHR22953:SF153">
    <property type="entry name" value="PURPLE ACID PHOSPHATASE"/>
    <property type="match status" value="1"/>
</dbReference>
<dbReference type="Gene3D" id="3.60.21.10">
    <property type="match status" value="1"/>
</dbReference>
<dbReference type="AlphaFoldDB" id="A0A1I2TJP4"/>
<dbReference type="RefSeq" id="WP_090991921.1">
    <property type="nucleotide sequence ID" value="NZ_FOPP01000001.1"/>
</dbReference>
<keyword evidence="1" id="KW-0732">Signal</keyword>
<accession>A0A1I2TJP4</accession>